<dbReference type="Proteomes" id="UP001179363">
    <property type="component" value="Unassembled WGS sequence"/>
</dbReference>
<dbReference type="RefSeq" id="WP_236133180.1">
    <property type="nucleotide sequence ID" value="NZ_JAKGTH010000007.1"/>
</dbReference>
<sequence length="154" mass="18131">MENFSYKSAVIDLLYLQDQLQYLIVKYPKYKDATEILCAHDYFDEDLNIQFPTMTSISRDTGIKFSKVKKMLKEIHDLLFSKTGENLSFEKTCYRICFSDRDDHFEMNLKYLSQVPRVGENIDIPFIKARLLSGLFYVESIDHVFENGTQIIEI</sequence>
<keyword evidence="2" id="KW-1185">Reference proteome</keyword>
<accession>A0ABS9EDR1</accession>
<evidence type="ECO:0000313" key="1">
    <source>
        <dbReference type="EMBL" id="MCF4101029.1"/>
    </source>
</evidence>
<protein>
    <submittedName>
        <fullName evidence="1">Uncharacterized protein</fullName>
    </submittedName>
</protein>
<reference evidence="1" key="1">
    <citation type="submission" date="2022-01" db="EMBL/GenBank/DDBJ databases">
        <title>Gillisia lutea sp. nov., isolated from marine plastic residues from the Malvarosa beach (Valencia, Spain).</title>
        <authorList>
            <person name="Vidal-Verdu A."/>
            <person name="Molina-Menor E."/>
            <person name="Satari L."/>
            <person name="Pascual J."/>
            <person name="Pereto J."/>
            <person name="Porcar M."/>
        </authorList>
    </citation>
    <scope>NUCLEOTIDE SEQUENCE</scope>
    <source>
        <strain evidence="1">M10.2A</strain>
    </source>
</reference>
<evidence type="ECO:0000313" key="2">
    <source>
        <dbReference type="Proteomes" id="UP001179363"/>
    </source>
</evidence>
<comment type="caution">
    <text evidence="1">The sequence shown here is derived from an EMBL/GenBank/DDBJ whole genome shotgun (WGS) entry which is preliminary data.</text>
</comment>
<organism evidence="1 2">
    <name type="scientific">Gillisia lutea</name>
    <dbReference type="NCBI Taxonomy" id="2909668"/>
    <lineage>
        <taxon>Bacteria</taxon>
        <taxon>Pseudomonadati</taxon>
        <taxon>Bacteroidota</taxon>
        <taxon>Flavobacteriia</taxon>
        <taxon>Flavobacteriales</taxon>
        <taxon>Flavobacteriaceae</taxon>
        <taxon>Gillisia</taxon>
    </lineage>
</organism>
<gene>
    <name evidence="1" type="ORF">L1I30_05085</name>
</gene>
<name>A0ABS9EDR1_9FLAO</name>
<dbReference type="EMBL" id="JAKGTH010000007">
    <property type="protein sequence ID" value="MCF4101029.1"/>
    <property type="molecule type" value="Genomic_DNA"/>
</dbReference>
<proteinExistence type="predicted"/>